<dbReference type="EMBL" id="KV894060">
    <property type="protein sequence ID" value="OON18558.1"/>
    <property type="molecule type" value="Genomic_DNA"/>
</dbReference>
<gene>
    <name evidence="1" type="ORF">X801_05585</name>
</gene>
<reference evidence="1 2" key="1">
    <citation type="submission" date="2015-03" db="EMBL/GenBank/DDBJ databases">
        <title>Draft genome of the nematode, Opisthorchis viverrini.</title>
        <authorList>
            <person name="Mitreva M."/>
        </authorList>
    </citation>
    <scope>NUCLEOTIDE SEQUENCE [LARGE SCALE GENOMIC DNA]</scope>
    <source>
        <strain evidence="1">Khon Kaen</strain>
    </source>
</reference>
<dbReference type="Proteomes" id="UP000243686">
    <property type="component" value="Unassembled WGS sequence"/>
</dbReference>
<dbReference type="InterPro" id="IPR052452">
    <property type="entry name" value="Ankyrin-MYND_dom_contain_2"/>
</dbReference>
<dbReference type="AlphaFoldDB" id="A0A1S8WVU6"/>
<dbReference type="PANTHER" id="PTHR24150:SF8">
    <property type="entry name" value="ANKYRIN REPEAT AND MYND DOMAIN-CONTAINING PROTEIN 2"/>
    <property type="match status" value="1"/>
</dbReference>
<feature type="non-terminal residue" evidence="1">
    <location>
        <position position="301"/>
    </location>
</feature>
<protein>
    <submittedName>
        <fullName evidence="1">Uncharacterized protein</fullName>
    </submittedName>
</protein>
<proteinExistence type="predicted"/>
<sequence length="301" mass="33565">MALFQLSALMDTSLKALRSGLFQRTEDETMSLEDFHTAVTDGNHSVSTVINNFLEEYELEFYTQSTVPTKLRIHTNTARVLYDLLLDINFTPVKIIMSLDSHMAGSHPLVMHRDTIIGEWRPVVKVLEDLLERYFVPHQTHEALALKFHLLACCVRKVGEYAEEHGLLASLANAKCATSEQAPAGPTVSHLRGLVKEFLNGTDPHGLPGGQERFLRHILPSFPHHESTLWQYVVRQIAQVQPGYSPTALSILEYAINGQAPFALSSDDLSSQACSTCGDRGNNDSVIIKRCQNCREVAYCS</sequence>
<evidence type="ECO:0000313" key="2">
    <source>
        <dbReference type="Proteomes" id="UP000243686"/>
    </source>
</evidence>
<organism evidence="1 2">
    <name type="scientific">Opisthorchis viverrini</name>
    <name type="common">Southeast Asian liver fluke</name>
    <dbReference type="NCBI Taxonomy" id="6198"/>
    <lineage>
        <taxon>Eukaryota</taxon>
        <taxon>Metazoa</taxon>
        <taxon>Spiralia</taxon>
        <taxon>Lophotrochozoa</taxon>
        <taxon>Platyhelminthes</taxon>
        <taxon>Trematoda</taxon>
        <taxon>Digenea</taxon>
        <taxon>Opisthorchiida</taxon>
        <taxon>Opisthorchiata</taxon>
        <taxon>Opisthorchiidae</taxon>
        <taxon>Opisthorchis</taxon>
    </lineage>
</organism>
<keyword evidence="2" id="KW-1185">Reference proteome</keyword>
<evidence type="ECO:0000313" key="1">
    <source>
        <dbReference type="EMBL" id="OON18558.1"/>
    </source>
</evidence>
<dbReference type="PANTHER" id="PTHR24150">
    <property type="entry name" value="ANKYRIN REPEAT AND MYND DOMAIN-CONTAINING PROTEIN 2"/>
    <property type="match status" value="1"/>
</dbReference>
<name>A0A1S8WVU6_OPIVI</name>
<accession>A0A1S8WVU6</accession>